<evidence type="ECO:0000313" key="2">
    <source>
        <dbReference type="EMBL" id="MBK1827733.1"/>
    </source>
</evidence>
<dbReference type="PANTHER" id="PTHR22602:SF0">
    <property type="entry name" value="TRANSFERASE CAF17, MITOCHONDRIAL-RELATED"/>
    <property type="match status" value="1"/>
</dbReference>
<dbReference type="Gene3D" id="3.30.1360.120">
    <property type="entry name" value="Probable tRNA modification gtpase trme, domain 1"/>
    <property type="match status" value="2"/>
</dbReference>
<dbReference type="InterPro" id="IPR017703">
    <property type="entry name" value="YgfZ/GCV_T_CS"/>
</dbReference>
<comment type="caution">
    <text evidence="2">The sequence shown here is derived from an EMBL/GenBank/DDBJ whole genome shotgun (WGS) entry which is preliminary data.</text>
</comment>
<keyword evidence="3" id="KW-1185">Reference proteome</keyword>
<keyword evidence="1" id="KW-0809">Transit peptide</keyword>
<evidence type="ECO:0008006" key="4">
    <source>
        <dbReference type="Google" id="ProtNLM"/>
    </source>
</evidence>
<dbReference type="InterPro" id="IPR027266">
    <property type="entry name" value="TrmE/GcvT-like"/>
</dbReference>
<dbReference type="EMBL" id="JAENII010000008">
    <property type="protein sequence ID" value="MBK1827733.1"/>
    <property type="molecule type" value="Genomic_DNA"/>
</dbReference>
<dbReference type="InterPro" id="IPR045179">
    <property type="entry name" value="YgfZ/GcvT"/>
</dbReference>
<dbReference type="RefSeq" id="WP_200279666.1">
    <property type="nucleotide sequence ID" value="NZ_JAENII010000008.1"/>
</dbReference>
<dbReference type="SUPFAM" id="SSF103025">
    <property type="entry name" value="Folate-binding domain"/>
    <property type="match status" value="1"/>
</dbReference>
<dbReference type="NCBIfam" id="TIGR03317">
    <property type="entry name" value="ygfZ_signature"/>
    <property type="match status" value="1"/>
</dbReference>
<organism evidence="2 3">
    <name type="scientific">Haloferula rosea</name>
    <dbReference type="NCBI Taxonomy" id="490093"/>
    <lineage>
        <taxon>Bacteria</taxon>
        <taxon>Pseudomonadati</taxon>
        <taxon>Verrucomicrobiota</taxon>
        <taxon>Verrucomicrobiia</taxon>
        <taxon>Verrucomicrobiales</taxon>
        <taxon>Verrucomicrobiaceae</taxon>
        <taxon>Haloferula</taxon>
    </lineage>
</organism>
<evidence type="ECO:0000256" key="1">
    <source>
        <dbReference type="ARBA" id="ARBA00022946"/>
    </source>
</evidence>
<sequence>MTPPLACPAETPTILSFSGPDAVRFLNGQMTQAVDGLGDEAKPACITNAKGRLEHFVHLCQGPDNESIWVVSNHDDPEELRARLERYLIADDVEVEDLSGTWCRIHASGRLTGATFTRENLGPWGKGSDHWWPAGDEPTIHTLAPEEIEDLRIERALPRWGKELTPGILPPEAGLDSSAISYSKGCYIGQEVLSRMKTAGKVNRRLGLFEIPSGLTEGAPLELDGKEVGTLTSVAGSLPLALGYVKKAAFDQESLQTSAGPAHWKRWA</sequence>
<dbReference type="Proteomes" id="UP000658278">
    <property type="component" value="Unassembled WGS sequence"/>
</dbReference>
<evidence type="ECO:0000313" key="3">
    <source>
        <dbReference type="Proteomes" id="UP000658278"/>
    </source>
</evidence>
<proteinExistence type="predicted"/>
<name>A0A934VBU1_9BACT</name>
<gene>
    <name evidence="2" type="ORF">JIN81_11940</name>
</gene>
<dbReference type="GO" id="GO:0016226">
    <property type="term" value="P:iron-sulfur cluster assembly"/>
    <property type="evidence" value="ECO:0007669"/>
    <property type="project" value="TreeGrafter"/>
</dbReference>
<dbReference type="PANTHER" id="PTHR22602">
    <property type="entry name" value="TRANSFERASE CAF17, MITOCHONDRIAL-RELATED"/>
    <property type="match status" value="1"/>
</dbReference>
<dbReference type="AlphaFoldDB" id="A0A934VBU1"/>
<reference evidence="2" key="1">
    <citation type="submission" date="2021-01" db="EMBL/GenBank/DDBJ databases">
        <title>Modified the classification status of verrucomicrobia.</title>
        <authorList>
            <person name="Feng X."/>
        </authorList>
    </citation>
    <scope>NUCLEOTIDE SEQUENCE</scope>
    <source>
        <strain evidence="2">KCTC 22201</strain>
    </source>
</reference>
<dbReference type="PIRSF" id="PIRSF006487">
    <property type="entry name" value="GcvT"/>
    <property type="match status" value="1"/>
</dbReference>
<protein>
    <recommendedName>
        <fullName evidence="4">Aminomethyltransferase folate-binding domain-containing protein</fullName>
    </recommendedName>
</protein>
<accession>A0A934VBU1</accession>